<proteinExistence type="predicted"/>
<reference evidence="2" key="1">
    <citation type="journal article" date="2020" name="Nature">
        <title>Giant virus diversity and host interactions through global metagenomics.</title>
        <authorList>
            <person name="Schulz F."/>
            <person name="Roux S."/>
            <person name="Paez-Espino D."/>
            <person name="Jungbluth S."/>
            <person name="Walsh D.A."/>
            <person name="Denef V.J."/>
            <person name="McMahon K.D."/>
            <person name="Konstantinidis K.T."/>
            <person name="Eloe-Fadrosh E.A."/>
            <person name="Kyrpides N.C."/>
            <person name="Woyke T."/>
        </authorList>
    </citation>
    <scope>NUCLEOTIDE SEQUENCE</scope>
    <source>
        <strain evidence="2">GVMAG-M-3300026093-6</strain>
    </source>
</reference>
<keyword evidence="1" id="KW-0812">Transmembrane</keyword>
<evidence type="ECO:0000313" key="2">
    <source>
        <dbReference type="EMBL" id="QHU03339.1"/>
    </source>
</evidence>
<name>A0A6C0JCI1_9ZZZZ</name>
<accession>A0A6C0JCI1</accession>
<sequence>MENKEQIEEQAKFVVENIIEEVLNELQINDIIHNTENLEVEEPLLLVPTNSEDEENIERYKKIESDTEVESDTKENIEYKNDITNKEIIETDKHKIAVKGILDSRFSNIVFYSMVVGIISIIPTIIYFN</sequence>
<keyword evidence="1" id="KW-0472">Membrane</keyword>
<organism evidence="2">
    <name type="scientific">viral metagenome</name>
    <dbReference type="NCBI Taxonomy" id="1070528"/>
    <lineage>
        <taxon>unclassified sequences</taxon>
        <taxon>metagenomes</taxon>
        <taxon>organismal metagenomes</taxon>
    </lineage>
</organism>
<dbReference type="AlphaFoldDB" id="A0A6C0JCI1"/>
<protein>
    <submittedName>
        <fullName evidence="2">Uncharacterized protein</fullName>
    </submittedName>
</protein>
<dbReference type="EMBL" id="MN740374">
    <property type="protein sequence ID" value="QHU03339.1"/>
    <property type="molecule type" value="Genomic_DNA"/>
</dbReference>
<keyword evidence="1" id="KW-1133">Transmembrane helix</keyword>
<feature type="transmembrane region" description="Helical" evidence="1">
    <location>
        <begin position="109"/>
        <end position="128"/>
    </location>
</feature>
<evidence type="ECO:0000256" key="1">
    <source>
        <dbReference type="SAM" id="Phobius"/>
    </source>
</evidence>